<protein>
    <submittedName>
        <fullName evidence="2">Os03g0268450 protein</fullName>
    </submittedName>
</protein>
<sequence length="240" mass="25747">TKDAQINPSPRLALSHDNLGLEDAGLDLLVREHHAAVAVDLVADVHVLAEDGHVLDARPHADGGVPPDDAAGDARVLLDAGAAHHRAPGQPHPGLHHAPGANGDVRPDQATLADDGGLVDEHVAQDVRARRELGGRLLPKRVEVQPQPGDVVPRLPDVHPEPRQDHGEQAIVRGDAREHLLLDGRGLQLDAVQHRRVEQVDAGVDLVADEHLGLLHEALHLVGLILHDHHAILRCLVIPW</sequence>
<name>A0A0P0VVZ7_ORYSJ</name>
<organism evidence="2 3">
    <name type="scientific">Oryza sativa subsp. japonica</name>
    <name type="common">Rice</name>
    <dbReference type="NCBI Taxonomy" id="39947"/>
    <lineage>
        <taxon>Eukaryota</taxon>
        <taxon>Viridiplantae</taxon>
        <taxon>Streptophyta</taxon>
        <taxon>Embryophyta</taxon>
        <taxon>Tracheophyta</taxon>
        <taxon>Spermatophyta</taxon>
        <taxon>Magnoliopsida</taxon>
        <taxon>Liliopsida</taxon>
        <taxon>Poales</taxon>
        <taxon>Poaceae</taxon>
        <taxon>BOP clade</taxon>
        <taxon>Oryzoideae</taxon>
        <taxon>Oryzeae</taxon>
        <taxon>Oryzinae</taxon>
        <taxon>Oryza</taxon>
        <taxon>Oryza sativa</taxon>
    </lineage>
</organism>
<reference evidence="3" key="1">
    <citation type="journal article" date="2005" name="Nature">
        <title>The map-based sequence of the rice genome.</title>
        <authorList>
            <consortium name="International rice genome sequencing project (IRGSP)"/>
            <person name="Matsumoto T."/>
            <person name="Wu J."/>
            <person name="Kanamori H."/>
            <person name="Katayose Y."/>
            <person name="Fujisawa M."/>
            <person name="Namiki N."/>
            <person name="Mizuno H."/>
            <person name="Yamamoto K."/>
            <person name="Antonio B.A."/>
            <person name="Baba T."/>
            <person name="Sakata K."/>
            <person name="Nagamura Y."/>
            <person name="Aoki H."/>
            <person name="Arikawa K."/>
            <person name="Arita K."/>
            <person name="Bito T."/>
            <person name="Chiden Y."/>
            <person name="Fujitsuka N."/>
            <person name="Fukunaka R."/>
            <person name="Hamada M."/>
            <person name="Harada C."/>
            <person name="Hayashi A."/>
            <person name="Hijishita S."/>
            <person name="Honda M."/>
            <person name="Hosokawa S."/>
            <person name="Ichikawa Y."/>
            <person name="Idonuma A."/>
            <person name="Iijima M."/>
            <person name="Ikeda M."/>
            <person name="Ikeno M."/>
            <person name="Ito K."/>
            <person name="Ito S."/>
            <person name="Ito T."/>
            <person name="Ito Y."/>
            <person name="Ito Y."/>
            <person name="Iwabuchi A."/>
            <person name="Kamiya K."/>
            <person name="Karasawa W."/>
            <person name="Kurita K."/>
            <person name="Katagiri S."/>
            <person name="Kikuta A."/>
            <person name="Kobayashi H."/>
            <person name="Kobayashi N."/>
            <person name="Machita K."/>
            <person name="Maehara T."/>
            <person name="Masukawa M."/>
            <person name="Mizubayashi T."/>
            <person name="Mukai Y."/>
            <person name="Nagasaki H."/>
            <person name="Nagata Y."/>
            <person name="Naito S."/>
            <person name="Nakashima M."/>
            <person name="Nakama Y."/>
            <person name="Nakamichi Y."/>
            <person name="Nakamura M."/>
            <person name="Meguro A."/>
            <person name="Negishi M."/>
            <person name="Ohta I."/>
            <person name="Ohta T."/>
            <person name="Okamoto M."/>
            <person name="Ono N."/>
            <person name="Saji S."/>
            <person name="Sakaguchi M."/>
            <person name="Sakai K."/>
            <person name="Shibata M."/>
            <person name="Shimokawa T."/>
            <person name="Song J."/>
            <person name="Takazaki Y."/>
            <person name="Terasawa K."/>
            <person name="Tsugane M."/>
            <person name="Tsuji K."/>
            <person name="Ueda S."/>
            <person name="Waki K."/>
            <person name="Yamagata H."/>
            <person name="Yamamoto M."/>
            <person name="Yamamoto S."/>
            <person name="Yamane H."/>
            <person name="Yoshiki S."/>
            <person name="Yoshihara R."/>
            <person name="Yukawa K."/>
            <person name="Zhong H."/>
            <person name="Yano M."/>
            <person name="Yuan Q."/>
            <person name="Ouyang S."/>
            <person name="Liu J."/>
            <person name="Jones K.M."/>
            <person name="Gansberger K."/>
            <person name="Moffat K."/>
            <person name="Hill J."/>
            <person name="Bera J."/>
            <person name="Fadrosh D."/>
            <person name="Jin S."/>
            <person name="Johri S."/>
            <person name="Kim M."/>
            <person name="Overton L."/>
            <person name="Reardon M."/>
            <person name="Tsitrin T."/>
            <person name="Vuong H."/>
            <person name="Weaver B."/>
            <person name="Ciecko A."/>
            <person name="Tallon L."/>
            <person name="Jackson J."/>
            <person name="Pai G."/>
            <person name="Aken S.V."/>
            <person name="Utterback T."/>
            <person name="Reidmuller S."/>
            <person name="Feldblyum T."/>
            <person name="Hsiao J."/>
            <person name="Zismann V."/>
            <person name="Iobst S."/>
            <person name="de Vazeille A.R."/>
            <person name="Buell C.R."/>
            <person name="Ying K."/>
            <person name="Li Y."/>
            <person name="Lu T."/>
            <person name="Huang Y."/>
            <person name="Zhao Q."/>
            <person name="Feng Q."/>
            <person name="Zhang L."/>
            <person name="Zhu J."/>
            <person name="Weng Q."/>
            <person name="Mu J."/>
            <person name="Lu Y."/>
            <person name="Fan D."/>
            <person name="Liu Y."/>
            <person name="Guan J."/>
            <person name="Zhang Y."/>
            <person name="Yu S."/>
            <person name="Liu X."/>
            <person name="Zhang Y."/>
            <person name="Hong G."/>
            <person name="Han B."/>
            <person name="Choisne N."/>
            <person name="Demange N."/>
            <person name="Orjeda G."/>
            <person name="Samain S."/>
            <person name="Cattolico L."/>
            <person name="Pelletier E."/>
            <person name="Couloux A."/>
            <person name="Segurens B."/>
            <person name="Wincker P."/>
            <person name="D'Hont A."/>
            <person name="Scarpelli C."/>
            <person name="Weissenbach J."/>
            <person name="Salanoubat M."/>
            <person name="Quetier F."/>
            <person name="Yu Y."/>
            <person name="Kim H.R."/>
            <person name="Rambo T."/>
            <person name="Currie J."/>
            <person name="Collura K."/>
            <person name="Luo M."/>
            <person name="Yang T."/>
            <person name="Ammiraju J.S.S."/>
            <person name="Engler F."/>
            <person name="Soderlund C."/>
            <person name="Wing R.A."/>
            <person name="Palmer L.E."/>
            <person name="de la Bastide M."/>
            <person name="Spiegel L."/>
            <person name="Nascimento L."/>
            <person name="Zutavern T."/>
            <person name="O'Shaughnessy A."/>
            <person name="Dike S."/>
            <person name="Dedhia N."/>
            <person name="Preston R."/>
            <person name="Balija V."/>
            <person name="McCombie W.R."/>
            <person name="Chow T."/>
            <person name="Chen H."/>
            <person name="Chung M."/>
            <person name="Chen C."/>
            <person name="Shaw J."/>
            <person name="Wu H."/>
            <person name="Hsiao K."/>
            <person name="Chao Y."/>
            <person name="Chu M."/>
            <person name="Cheng C."/>
            <person name="Hour A."/>
            <person name="Lee P."/>
            <person name="Lin S."/>
            <person name="Lin Y."/>
            <person name="Liou J."/>
            <person name="Liu S."/>
            <person name="Hsing Y."/>
            <person name="Raghuvanshi S."/>
            <person name="Mohanty A."/>
            <person name="Bharti A.K."/>
            <person name="Gaur A."/>
            <person name="Gupta V."/>
            <person name="Kumar D."/>
            <person name="Ravi V."/>
            <person name="Vij S."/>
            <person name="Kapur A."/>
            <person name="Khurana P."/>
            <person name="Khurana P."/>
            <person name="Khurana J.P."/>
            <person name="Tyagi A.K."/>
            <person name="Gaikwad K."/>
            <person name="Singh A."/>
            <person name="Dalal V."/>
            <person name="Srivastava S."/>
            <person name="Dixit A."/>
            <person name="Pal A.K."/>
            <person name="Ghazi I.A."/>
            <person name="Yadav M."/>
            <person name="Pandit A."/>
            <person name="Bhargava A."/>
            <person name="Sureshbabu K."/>
            <person name="Batra K."/>
            <person name="Sharma T.R."/>
            <person name="Mohapatra T."/>
            <person name="Singh N.K."/>
            <person name="Messing J."/>
            <person name="Nelson A.B."/>
            <person name="Fuks G."/>
            <person name="Kavchok S."/>
            <person name="Keizer G."/>
            <person name="Linton E."/>
            <person name="Llaca V."/>
            <person name="Song R."/>
            <person name="Tanyolac B."/>
            <person name="Young S."/>
            <person name="Ho-Il K."/>
            <person name="Hahn J.H."/>
            <person name="Sangsakoo G."/>
            <person name="Vanavichit A."/>
            <person name="de Mattos Luiz.A.T."/>
            <person name="Zimmer P.D."/>
            <person name="Malone G."/>
            <person name="Dellagostin O."/>
            <person name="de Oliveira A.C."/>
            <person name="Bevan M."/>
            <person name="Bancroft I."/>
            <person name="Minx P."/>
            <person name="Cordum H."/>
            <person name="Wilson R."/>
            <person name="Cheng Z."/>
            <person name="Jin W."/>
            <person name="Jiang J."/>
            <person name="Leong S.A."/>
            <person name="Iwama H."/>
            <person name="Gojobori T."/>
            <person name="Itoh T."/>
            <person name="Niimura Y."/>
            <person name="Fujii Y."/>
            <person name="Habara T."/>
            <person name="Sakai H."/>
            <person name="Sato Y."/>
            <person name="Wilson G."/>
            <person name="Kumar K."/>
            <person name="McCouch S."/>
            <person name="Juretic N."/>
            <person name="Hoen D."/>
            <person name="Wright S."/>
            <person name="Bruskiewich R."/>
            <person name="Bureau T."/>
            <person name="Miyao A."/>
            <person name="Hirochika H."/>
            <person name="Nishikawa T."/>
            <person name="Kadowaki K."/>
            <person name="Sugiura M."/>
            <person name="Burr B."/>
            <person name="Sasaki T."/>
        </authorList>
    </citation>
    <scope>NUCLEOTIDE SEQUENCE [LARGE SCALE GENOMIC DNA]</scope>
    <source>
        <strain evidence="3">cv. Nipponbare</strain>
    </source>
</reference>
<dbReference type="AlphaFoldDB" id="A0A0P0VVZ7"/>
<dbReference type="FunCoup" id="A0A0P0VVZ7">
    <property type="interactions" value="7"/>
</dbReference>
<accession>A0A0P0VVZ7</accession>
<feature type="region of interest" description="Disordered" evidence="1">
    <location>
        <begin position="84"/>
        <end position="113"/>
    </location>
</feature>
<feature type="compositionally biased region" description="Basic and acidic residues" evidence="1">
    <location>
        <begin position="156"/>
        <end position="166"/>
    </location>
</feature>
<feature type="non-terminal residue" evidence="2">
    <location>
        <position position="1"/>
    </location>
</feature>
<evidence type="ECO:0000256" key="1">
    <source>
        <dbReference type="SAM" id="MobiDB-lite"/>
    </source>
</evidence>
<proteinExistence type="predicted"/>
<reference evidence="2 3" key="2">
    <citation type="journal article" date="2013" name="Plant Cell Physiol.">
        <title>Rice Annotation Project Database (RAP-DB): an integrative and interactive database for rice genomics.</title>
        <authorList>
            <person name="Sakai H."/>
            <person name="Lee S.S."/>
            <person name="Tanaka T."/>
            <person name="Numa H."/>
            <person name="Kim J."/>
            <person name="Kawahara Y."/>
            <person name="Wakimoto H."/>
            <person name="Yang C.C."/>
            <person name="Iwamoto M."/>
            <person name="Abe T."/>
            <person name="Yamada Y."/>
            <person name="Muto A."/>
            <person name="Inokuchi H."/>
            <person name="Ikemura T."/>
            <person name="Matsumoto T."/>
            <person name="Sasaki T."/>
            <person name="Itoh T."/>
        </authorList>
    </citation>
    <scope>NUCLEOTIDE SEQUENCE [LARGE SCALE GENOMIC DNA]</scope>
    <source>
        <strain evidence="3">cv. Nipponbare</strain>
    </source>
</reference>
<evidence type="ECO:0000313" key="2">
    <source>
        <dbReference type="EMBL" id="BAS83445.1"/>
    </source>
</evidence>
<feature type="region of interest" description="Disordered" evidence="1">
    <location>
        <begin position="146"/>
        <end position="166"/>
    </location>
</feature>
<evidence type="ECO:0000313" key="3">
    <source>
        <dbReference type="Proteomes" id="UP000059680"/>
    </source>
</evidence>
<dbReference type="PaxDb" id="39947-A0A0P0VVZ7"/>
<dbReference type="Gramene" id="Os03t0268450-00">
    <property type="protein sequence ID" value="Os03t0268450-00"/>
    <property type="gene ID" value="Os03g0268450"/>
</dbReference>
<reference evidence="2 3" key="3">
    <citation type="journal article" date="2013" name="Rice">
        <title>Improvement of the Oryza sativa Nipponbare reference genome using next generation sequence and optical map data.</title>
        <authorList>
            <person name="Kawahara Y."/>
            <person name="de la Bastide M."/>
            <person name="Hamilton J.P."/>
            <person name="Kanamori H."/>
            <person name="McCombie W.R."/>
            <person name="Ouyang S."/>
            <person name="Schwartz D.C."/>
            <person name="Tanaka T."/>
            <person name="Wu J."/>
            <person name="Zhou S."/>
            <person name="Childs K.L."/>
            <person name="Davidson R.M."/>
            <person name="Lin H."/>
            <person name="Quesada-Ocampo L."/>
            <person name="Vaillancourt B."/>
            <person name="Sakai H."/>
            <person name="Lee S.S."/>
            <person name="Kim J."/>
            <person name="Numa H."/>
            <person name="Itoh T."/>
            <person name="Buell C.R."/>
            <person name="Matsumoto T."/>
        </authorList>
    </citation>
    <scope>NUCLEOTIDE SEQUENCE [LARGE SCALE GENOMIC DNA]</scope>
    <source>
        <strain evidence="3">cv. Nipponbare</strain>
    </source>
</reference>
<dbReference type="Proteomes" id="UP000059680">
    <property type="component" value="Chromosome 3"/>
</dbReference>
<gene>
    <name evidence="2" type="ordered locus">Os03g0268450</name>
    <name evidence="2" type="ORF">OSNPB_030268450</name>
</gene>
<dbReference type="InParanoid" id="A0A0P0VVZ7"/>
<keyword evidence="3" id="KW-1185">Reference proteome</keyword>
<dbReference type="EMBL" id="AP014959">
    <property type="protein sequence ID" value="BAS83445.1"/>
    <property type="molecule type" value="Genomic_DNA"/>
</dbReference>